<reference evidence="1 2" key="1">
    <citation type="submission" date="2018-12" db="EMBL/GenBank/DDBJ databases">
        <title>Sequencing of bacterial isolates from soil warming experiment in Harvard Forest, Massachusetts, USA.</title>
        <authorList>
            <person name="Deangelis K."/>
        </authorList>
    </citation>
    <scope>NUCLEOTIDE SEQUENCE [LARGE SCALE GENOMIC DNA]</scope>
    <source>
        <strain evidence="1 2">EB153</strain>
    </source>
</reference>
<organism evidence="1 2">
    <name type="scientific">Edaphobacter aggregans</name>
    <dbReference type="NCBI Taxonomy" id="570835"/>
    <lineage>
        <taxon>Bacteria</taxon>
        <taxon>Pseudomonadati</taxon>
        <taxon>Acidobacteriota</taxon>
        <taxon>Terriglobia</taxon>
        <taxon>Terriglobales</taxon>
        <taxon>Acidobacteriaceae</taxon>
        <taxon>Edaphobacter</taxon>
    </lineage>
</organism>
<gene>
    <name evidence="1" type="ORF">EDE15_3565</name>
</gene>
<keyword evidence="2" id="KW-1185">Reference proteome</keyword>
<evidence type="ECO:0000313" key="1">
    <source>
        <dbReference type="EMBL" id="RSL18009.1"/>
    </source>
</evidence>
<protein>
    <submittedName>
        <fullName evidence="1">Uncharacterized protein</fullName>
    </submittedName>
</protein>
<dbReference type="EMBL" id="RSDW01000001">
    <property type="protein sequence ID" value="RSL18009.1"/>
    <property type="molecule type" value="Genomic_DNA"/>
</dbReference>
<dbReference type="AlphaFoldDB" id="A0A3R9NVV3"/>
<name>A0A3R9NVV3_9BACT</name>
<dbReference type="Proteomes" id="UP000269669">
    <property type="component" value="Unassembled WGS sequence"/>
</dbReference>
<evidence type="ECO:0000313" key="2">
    <source>
        <dbReference type="Proteomes" id="UP000269669"/>
    </source>
</evidence>
<proteinExistence type="predicted"/>
<accession>A0A3R9NVV3</accession>
<dbReference type="RefSeq" id="WP_125486425.1">
    <property type="nucleotide sequence ID" value="NZ_RSDW01000001.1"/>
</dbReference>
<dbReference type="OrthoDB" id="9894817at2"/>
<comment type="caution">
    <text evidence="1">The sequence shown here is derived from an EMBL/GenBank/DDBJ whole genome shotgun (WGS) entry which is preliminary data.</text>
</comment>
<sequence length="118" mass="12287">MALQQVPGDLQSTTGKVETIEIVPDDPTTVISIVSVLYGTNANGPIPVPIKVDGKTFDLTILAGNNLLQITLFSPNSTDGFATAQQPPSAVGKPPLELEGDIEFFGGLAIWSPNILGA</sequence>